<dbReference type="Proteomes" id="UP000275530">
    <property type="component" value="Unassembled WGS sequence"/>
</dbReference>
<name>A0A6M7THU1_9HYPH</name>
<organism evidence="1 2">
    <name type="scientific">Mesorhizobium jarvisii</name>
    <dbReference type="NCBI Taxonomy" id="1777867"/>
    <lineage>
        <taxon>Bacteria</taxon>
        <taxon>Pseudomonadati</taxon>
        <taxon>Pseudomonadota</taxon>
        <taxon>Alphaproteobacteria</taxon>
        <taxon>Hyphomicrobiales</taxon>
        <taxon>Phyllobacteriaceae</taxon>
        <taxon>Mesorhizobium</taxon>
    </lineage>
</organism>
<accession>A0A6M7THU1</accession>
<reference evidence="1 2" key="1">
    <citation type="submission" date="2018-09" db="EMBL/GenBank/DDBJ databases">
        <title>Mesorhizobium carmichaelinearum sp. nov. isolated from Carmichaelinea spp. root nodules in New Zealand.</title>
        <authorList>
            <person name="De Meyer S.E."/>
        </authorList>
    </citation>
    <scope>NUCLEOTIDE SEQUENCE [LARGE SCALE GENOMIC DNA]</scope>
    <source>
        <strain evidence="1 2">LMG 28313</strain>
    </source>
</reference>
<gene>
    <name evidence="1" type="ORF">D3242_06930</name>
</gene>
<evidence type="ECO:0000313" key="2">
    <source>
        <dbReference type="Proteomes" id="UP000275530"/>
    </source>
</evidence>
<dbReference type="EMBL" id="QZXA01000002">
    <property type="protein sequence ID" value="RJT37035.1"/>
    <property type="molecule type" value="Genomic_DNA"/>
</dbReference>
<sequence>MGGVARHFRIIAMQQRIKTFKSLTRAASAASFLSVQAFICIGTVYWAVAETLYLSGTGALILGALFALPSAYALLTVVRMAFDAETDPANQ</sequence>
<evidence type="ECO:0000313" key="1">
    <source>
        <dbReference type="EMBL" id="RJT37035.1"/>
    </source>
</evidence>
<dbReference type="RefSeq" id="WP_051726818.1">
    <property type="nucleotide sequence ID" value="NZ_CP033507.1"/>
</dbReference>
<proteinExistence type="predicted"/>
<dbReference type="AlphaFoldDB" id="A0A6M7THU1"/>
<keyword evidence="2" id="KW-1185">Reference proteome</keyword>
<comment type="caution">
    <text evidence="1">The sequence shown here is derived from an EMBL/GenBank/DDBJ whole genome shotgun (WGS) entry which is preliminary data.</text>
</comment>
<protein>
    <submittedName>
        <fullName evidence="1">Uncharacterized protein</fullName>
    </submittedName>
</protein>